<evidence type="ECO:0000256" key="9">
    <source>
        <dbReference type="ARBA" id="ARBA00022857"/>
    </source>
</evidence>
<dbReference type="Proteomes" id="UP001321473">
    <property type="component" value="Unassembled WGS sequence"/>
</dbReference>
<evidence type="ECO:0000256" key="10">
    <source>
        <dbReference type="ARBA" id="ARBA00023002"/>
    </source>
</evidence>
<dbReference type="SMART" id="SM00829">
    <property type="entry name" value="PKS_ER"/>
    <property type="match status" value="1"/>
</dbReference>
<name>A0AAQ4EI71_AMBAM</name>
<keyword evidence="17" id="KW-1185">Reference proteome</keyword>
<dbReference type="GO" id="GO:0004312">
    <property type="term" value="F:fatty acid synthase activity"/>
    <property type="evidence" value="ECO:0007669"/>
    <property type="project" value="UniProtKB-EC"/>
</dbReference>
<evidence type="ECO:0000256" key="6">
    <source>
        <dbReference type="ARBA" id="ARBA00022553"/>
    </source>
</evidence>
<feature type="non-terminal residue" evidence="16">
    <location>
        <position position="1"/>
    </location>
</feature>
<protein>
    <recommendedName>
        <fullName evidence="3">Fatty acid synthase</fullName>
        <ecNumber evidence="2">2.3.1.85</ecNumber>
        <ecNumber evidence="1">3.1.2.14</ecNumber>
    </recommendedName>
</protein>
<dbReference type="InterPro" id="IPR013149">
    <property type="entry name" value="ADH-like_C"/>
</dbReference>
<dbReference type="EC" id="2.3.1.85" evidence="2"/>
<dbReference type="PANTHER" id="PTHR43775:SF7">
    <property type="entry name" value="FATTY ACID SYNTHASE"/>
    <property type="match status" value="1"/>
</dbReference>
<dbReference type="Pfam" id="PF00550">
    <property type="entry name" value="PP-binding"/>
    <property type="match status" value="1"/>
</dbReference>
<accession>A0AAQ4EI71</accession>
<keyword evidence="12" id="KW-0275">Fatty acid biosynthesis</keyword>
<evidence type="ECO:0000313" key="16">
    <source>
        <dbReference type="EMBL" id="KAK8774412.1"/>
    </source>
</evidence>
<evidence type="ECO:0000256" key="5">
    <source>
        <dbReference type="ARBA" id="ARBA00022516"/>
    </source>
</evidence>
<evidence type="ECO:0000256" key="7">
    <source>
        <dbReference type="ARBA" id="ARBA00022679"/>
    </source>
</evidence>
<keyword evidence="7" id="KW-0808">Transferase</keyword>
<dbReference type="PANTHER" id="PTHR43775">
    <property type="entry name" value="FATTY ACID SYNTHASE"/>
    <property type="match status" value="1"/>
</dbReference>
<dbReference type="SUPFAM" id="SSF51735">
    <property type="entry name" value="NAD(P)-binding Rossmann-fold domains"/>
    <property type="match status" value="2"/>
</dbReference>
<evidence type="ECO:0000256" key="2">
    <source>
        <dbReference type="ARBA" id="ARBA00012873"/>
    </source>
</evidence>
<evidence type="ECO:0000256" key="13">
    <source>
        <dbReference type="ARBA" id="ARBA00023268"/>
    </source>
</evidence>
<dbReference type="CDD" id="cd05195">
    <property type="entry name" value="enoyl_red"/>
    <property type="match status" value="1"/>
</dbReference>
<dbReference type="PROSITE" id="PS50075">
    <property type="entry name" value="CARRIER"/>
    <property type="match status" value="1"/>
</dbReference>
<dbReference type="SUPFAM" id="SSF53474">
    <property type="entry name" value="alpha/beta-Hydrolases"/>
    <property type="match status" value="1"/>
</dbReference>
<dbReference type="Gene3D" id="3.40.50.1820">
    <property type="entry name" value="alpha/beta hydrolase"/>
    <property type="match status" value="2"/>
</dbReference>
<organism evidence="16 17">
    <name type="scientific">Amblyomma americanum</name>
    <name type="common">Lone star tick</name>
    <dbReference type="NCBI Taxonomy" id="6943"/>
    <lineage>
        <taxon>Eukaryota</taxon>
        <taxon>Metazoa</taxon>
        <taxon>Ecdysozoa</taxon>
        <taxon>Arthropoda</taxon>
        <taxon>Chelicerata</taxon>
        <taxon>Arachnida</taxon>
        <taxon>Acari</taxon>
        <taxon>Parasitiformes</taxon>
        <taxon>Ixodida</taxon>
        <taxon>Ixodoidea</taxon>
        <taxon>Ixodidae</taxon>
        <taxon>Amblyomminae</taxon>
        <taxon>Amblyomma</taxon>
    </lineage>
</organism>
<dbReference type="EC" id="3.1.2.14" evidence="1"/>
<dbReference type="GO" id="GO:0031177">
    <property type="term" value="F:phosphopantetheine binding"/>
    <property type="evidence" value="ECO:0007669"/>
    <property type="project" value="InterPro"/>
</dbReference>
<dbReference type="InterPro" id="IPR036736">
    <property type="entry name" value="ACP-like_sf"/>
</dbReference>
<sequence length="1049" mass="116009">WDGTRRCFIFSHRCVLDASTEGSNKVADFSPSNEAYEALLQRDLVMNVYRDGHWGSFRHQSVPWSEGLKVATKFAVMNVQTRGDLSSLQWYESPLRYASPSSGTDPSRVLCDVYYSALNFRDVMLASGKVPPDVPRGKLAALDCVIGLEFSGRDRRGRRVAGMVPYEAIATRVRADPHFLWEVPESWTLEEACTVPVAYVTAYYALLVRGNMQPGESLLVHSGSGGVGQAAIAIALSMGCTVFTTVGSMEKRQFLKRRFPQLQDWHFANSRDLSFEEHVLSQTNGKGVNLVLNSLAEEKLKASVRCLAPHGRFLEIGKFDIAKNNPLGMSVFLKNVTFHGILLDTMMGNDPFVVAEKRRVVELVREGIVSGVVRPLDTIRYTRDQVEDAFRFMASGKHIGKVVIQIRPEETHCKVGVASPLTLEALARPCFYEHKSYVIVGGLGGFGLELAEWMVTRGCRKLLLTSRSGARTGYQRLCLHRWRSFGATVFTTKLDASTKEGARRIVEQAAVMGIVGGIFNLAMVLRDALIENQTAETFEDVCKPKVAATQFLDVASRDLCPELDHFVVFSSMVCGRGNAGQTNYGYANSVMERICERRVAAGLPGLAIQWGAIGDVGVVHEAMGDDQVVAGVVSQRIASCMAVMDSFLSQSHPIVSSFVKADLSTSSEGRDKRDLVQSIAHILGVKDPSTLNPNISLGELGIDSLMSVEVKQTLERDYDLTLSTQEIRQLTVARLREIGQGFGEISASQEKTVQPEKEHEDTLDVARLTFTEELIPDRVIVEMNGLDGASPVFIMHPIEGHVRALYEMATHLPVRAVGMQWTPDIPEHSIVEMAAVYVQKLLELQPEGPYHVAGYSLGATIAFEMALQLQSSGHTVGSLTLLDGAPLFINEHSAHRRTRCTLNRDEQETLLFAGFLAQYMDLDVPEVRKQLGQFPSYEAKQEAAIDILLAAFPDVRPSREDVATAMRLYYKFLRAGSFYRPNARYHGDVTLIKASRPRLTAQQLPPDYGLSECCDGNVHVEVVEGRHEDFLLGQGAQRCATIIARNVQH</sequence>
<dbReference type="AlphaFoldDB" id="A0AAQ4EI71"/>
<dbReference type="EMBL" id="JARKHS020015418">
    <property type="protein sequence ID" value="KAK8774412.1"/>
    <property type="molecule type" value="Genomic_DNA"/>
</dbReference>
<keyword evidence="4" id="KW-0596">Phosphopantetheine</keyword>
<dbReference type="InterPro" id="IPR020843">
    <property type="entry name" value="ER"/>
</dbReference>
<dbReference type="FunFam" id="1.10.1200.10:FF:000013">
    <property type="entry name" value="Fatty acid synthase"/>
    <property type="match status" value="1"/>
</dbReference>
<dbReference type="GO" id="GO:0006633">
    <property type="term" value="P:fatty acid biosynthetic process"/>
    <property type="evidence" value="ECO:0007669"/>
    <property type="project" value="UniProtKB-KW"/>
</dbReference>
<keyword evidence="9" id="KW-0521">NADP</keyword>
<dbReference type="Pfam" id="PF00107">
    <property type="entry name" value="ADH_zinc_N"/>
    <property type="match status" value="1"/>
</dbReference>
<evidence type="ECO:0000256" key="8">
    <source>
        <dbReference type="ARBA" id="ARBA00022832"/>
    </source>
</evidence>
<dbReference type="GO" id="GO:0016491">
    <property type="term" value="F:oxidoreductase activity"/>
    <property type="evidence" value="ECO:0007669"/>
    <property type="project" value="UniProtKB-KW"/>
</dbReference>
<keyword evidence="6" id="KW-0597">Phosphoprotein</keyword>
<dbReference type="SMART" id="SM00823">
    <property type="entry name" value="PKS_PP"/>
    <property type="match status" value="1"/>
</dbReference>
<dbReference type="InterPro" id="IPR009081">
    <property type="entry name" value="PP-bd_ACP"/>
</dbReference>
<keyword evidence="5" id="KW-0444">Lipid biosynthesis</keyword>
<dbReference type="InterPro" id="IPR036291">
    <property type="entry name" value="NAD(P)-bd_dom_sf"/>
</dbReference>
<dbReference type="FunFam" id="3.40.50.720:FF:000209">
    <property type="entry name" value="Polyketide synthase Pks12"/>
    <property type="match status" value="1"/>
</dbReference>
<dbReference type="FunFam" id="3.90.180.10:FF:000015">
    <property type="entry name" value="Fatty acid synthase"/>
    <property type="match status" value="1"/>
</dbReference>
<dbReference type="InterPro" id="IPR011032">
    <property type="entry name" value="GroES-like_sf"/>
</dbReference>
<dbReference type="InterPro" id="IPR049391">
    <property type="entry name" value="FAS_pseudo-KR"/>
</dbReference>
<evidence type="ECO:0000256" key="14">
    <source>
        <dbReference type="ARBA" id="ARBA00044883"/>
    </source>
</evidence>
<evidence type="ECO:0000259" key="15">
    <source>
        <dbReference type="PROSITE" id="PS50075"/>
    </source>
</evidence>
<dbReference type="SUPFAM" id="SSF47336">
    <property type="entry name" value="ACP-like"/>
    <property type="match status" value="1"/>
</dbReference>
<evidence type="ECO:0000313" key="17">
    <source>
        <dbReference type="Proteomes" id="UP001321473"/>
    </source>
</evidence>
<evidence type="ECO:0000256" key="12">
    <source>
        <dbReference type="ARBA" id="ARBA00023160"/>
    </source>
</evidence>
<keyword evidence="10" id="KW-0560">Oxidoreductase</keyword>
<dbReference type="GO" id="GO:0016297">
    <property type="term" value="F:fatty acyl-[ACP] hydrolase activity"/>
    <property type="evidence" value="ECO:0007669"/>
    <property type="project" value="UniProtKB-EC"/>
</dbReference>
<evidence type="ECO:0000256" key="11">
    <source>
        <dbReference type="ARBA" id="ARBA00023098"/>
    </source>
</evidence>
<reference evidence="16 17" key="1">
    <citation type="journal article" date="2023" name="Arcadia Sci">
        <title>De novo assembly of a long-read Amblyomma americanum tick genome.</title>
        <authorList>
            <person name="Chou S."/>
            <person name="Poskanzer K.E."/>
            <person name="Rollins M."/>
            <person name="Thuy-Boun P.S."/>
        </authorList>
    </citation>
    <scope>NUCLEOTIDE SEQUENCE [LARGE SCALE GENOMIC DNA]</scope>
    <source>
        <strain evidence="16">F_SG_1</strain>
        <tissue evidence="16">Salivary glands</tissue>
    </source>
</reference>
<dbReference type="Gene3D" id="1.10.1200.10">
    <property type="entry name" value="ACP-like"/>
    <property type="match status" value="1"/>
</dbReference>
<keyword evidence="11" id="KW-0443">Lipid metabolism</keyword>
<dbReference type="InterPro" id="IPR013968">
    <property type="entry name" value="PKS_KR"/>
</dbReference>
<evidence type="ECO:0000256" key="3">
    <source>
        <dbReference type="ARBA" id="ARBA00018769"/>
    </source>
</evidence>
<dbReference type="Gene3D" id="3.90.180.10">
    <property type="entry name" value="Medium-chain alcohol dehydrogenases, catalytic domain"/>
    <property type="match status" value="1"/>
</dbReference>
<dbReference type="InterPro" id="IPR057326">
    <property type="entry name" value="KR_dom"/>
</dbReference>
<keyword evidence="13" id="KW-0511">Multifunctional enzyme</keyword>
<evidence type="ECO:0000256" key="1">
    <source>
        <dbReference type="ARBA" id="ARBA00012480"/>
    </source>
</evidence>
<evidence type="ECO:0000256" key="4">
    <source>
        <dbReference type="ARBA" id="ARBA00022450"/>
    </source>
</evidence>
<feature type="domain" description="Carrier" evidence="15">
    <location>
        <begin position="666"/>
        <end position="749"/>
    </location>
</feature>
<dbReference type="SMART" id="SM00822">
    <property type="entry name" value="PKS_KR"/>
    <property type="match status" value="1"/>
</dbReference>
<dbReference type="Pfam" id="PF00975">
    <property type="entry name" value="Thioesterase"/>
    <property type="match status" value="1"/>
</dbReference>
<dbReference type="SUPFAM" id="SSF50129">
    <property type="entry name" value="GroES-like"/>
    <property type="match status" value="1"/>
</dbReference>
<dbReference type="Gene3D" id="3.40.50.720">
    <property type="entry name" value="NAD(P)-binding Rossmann-like Domain"/>
    <property type="match status" value="1"/>
</dbReference>
<dbReference type="InterPro" id="IPR029058">
    <property type="entry name" value="AB_hydrolase_fold"/>
</dbReference>
<dbReference type="InterPro" id="IPR020806">
    <property type="entry name" value="PKS_PP-bd"/>
</dbReference>
<gene>
    <name evidence="16" type="ORF">V5799_011047</name>
</gene>
<dbReference type="Pfam" id="PF21149">
    <property type="entry name" value="FAS_pseudo-KR"/>
    <property type="match status" value="1"/>
</dbReference>
<dbReference type="InterPro" id="IPR001031">
    <property type="entry name" value="Thioesterase"/>
</dbReference>
<dbReference type="InterPro" id="IPR050091">
    <property type="entry name" value="PKS_NRPS_Biosynth_Enz"/>
</dbReference>
<keyword evidence="8" id="KW-0276">Fatty acid metabolism</keyword>
<comment type="catalytic activity">
    <reaction evidence="14">
        <text>acetyl-CoA + n malonyl-CoA + 2n NADPH + 2n H(+) = a long-chain fatty acid + (n+1) CoA + n CO2 + 2n NADP(+).</text>
        <dbReference type="EC" id="2.3.1.85"/>
    </reaction>
</comment>
<dbReference type="CDD" id="cd08954">
    <property type="entry name" value="KR_1_FAS_SDR_x"/>
    <property type="match status" value="1"/>
</dbReference>
<comment type="caution">
    <text evidence="16">The sequence shown here is derived from an EMBL/GenBank/DDBJ whole genome shotgun (WGS) entry which is preliminary data.</text>
</comment>
<dbReference type="Pfam" id="PF08659">
    <property type="entry name" value="KR"/>
    <property type="match status" value="1"/>
</dbReference>
<proteinExistence type="predicted"/>